<feature type="domain" description="Sulphotransferase Stf0" evidence="1">
    <location>
        <begin position="119"/>
        <end position="242"/>
    </location>
</feature>
<dbReference type="OrthoDB" id="5562925at2"/>
<sequence>MSKPAEQRWDQFGTDYDQPVFVGKPKVYIIASSGRSGSHLLGNLLFQTGQLGSPLEYLHPKHKLRWQKDLNQPDMRGTLECLMARRSSASGWFGIKAHWGQFSQAITQEPLLPWLDVQRYIRLSRTDRVAQAVSMEIARQTGAWISWQDRKQEPVYDRDAIASSIQSLTQEDEAWDAHFEQVGATPIRVTYENLTHNPHATVASICQDLGVLAPQSAADMTAAPKKQGTTLNDDWVRRFRAE</sequence>
<dbReference type="Pfam" id="PF09037">
    <property type="entry name" value="Sulphotransf"/>
    <property type="match status" value="2"/>
</dbReference>
<dbReference type="InterPro" id="IPR027417">
    <property type="entry name" value="P-loop_NTPase"/>
</dbReference>
<dbReference type="GO" id="GO:0016740">
    <property type="term" value="F:transferase activity"/>
    <property type="evidence" value="ECO:0007669"/>
    <property type="project" value="UniProtKB-KW"/>
</dbReference>
<dbReference type="Proteomes" id="UP000220836">
    <property type="component" value="Unassembled WGS sequence"/>
</dbReference>
<evidence type="ECO:0000313" key="3">
    <source>
        <dbReference type="Proteomes" id="UP000220836"/>
    </source>
</evidence>
<dbReference type="Gene3D" id="3.40.50.300">
    <property type="entry name" value="P-loop containing nucleotide triphosphate hydrolases"/>
    <property type="match status" value="1"/>
</dbReference>
<evidence type="ECO:0000259" key="1">
    <source>
        <dbReference type="Pfam" id="PF09037"/>
    </source>
</evidence>
<dbReference type="PIRSF" id="PIRSF021497">
    <property type="entry name" value="Sulphotransferase_Stf0"/>
    <property type="match status" value="1"/>
</dbReference>
<dbReference type="AlphaFoldDB" id="A0A238L0V7"/>
<feature type="domain" description="Sulphotransferase Stf0" evidence="1">
    <location>
        <begin position="28"/>
        <end position="79"/>
    </location>
</feature>
<keyword evidence="2" id="KW-0808">Transferase</keyword>
<dbReference type="InterPro" id="IPR015124">
    <property type="entry name" value="Stf0"/>
</dbReference>
<reference evidence="2 3" key="1">
    <citation type="submission" date="2017-05" db="EMBL/GenBank/DDBJ databases">
        <authorList>
            <person name="Song R."/>
            <person name="Chenine A.L."/>
            <person name="Ruprecht R.M."/>
        </authorList>
    </citation>
    <scope>NUCLEOTIDE SEQUENCE [LARGE SCALE GENOMIC DNA]</scope>
    <source>
        <strain evidence="2 3">CECT 8663</strain>
    </source>
</reference>
<dbReference type="RefSeq" id="WP_097806328.1">
    <property type="nucleotide sequence ID" value="NZ_CBDIHF020000004.1"/>
</dbReference>
<organism evidence="2 3">
    <name type="scientific">Pelagimonas varians</name>
    <dbReference type="NCBI Taxonomy" id="696760"/>
    <lineage>
        <taxon>Bacteria</taxon>
        <taxon>Pseudomonadati</taxon>
        <taxon>Pseudomonadota</taxon>
        <taxon>Alphaproteobacteria</taxon>
        <taxon>Rhodobacterales</taxon>
        <taxon>Roseobacteraceae</taxon>
        <taxon>Pelagimonas</taxon>
    </lineage>
</organism>
<gene>
    <name evidence="2" type="ORF">PEV8663_03883</name>
</gene>
<protein>
    <submittedName>
        <fullName evidence="2">Stf0 sulfotransferase</fullName>
    </submittedName>
</protein>
<evidence type="ECO:0000313" key="2">
    <source>
        <dbReference type="EMBL" id="SMX48649.1"/>
    </source>
</evidence>
<dbReference type="SUPFAM" id="SSF52540">
    <property type="entry name" value="P-loop containing nucleoside triphosphate hydrolases"/>
    <property type="match status" value="1"/>
</dbReference>
<dbReference type="EMBL" id="FXYH01000018">
    <property type="protein sequence ID" value="SMX48649.1"/>
    <property type="molecule type" value="Genomic_DNA"/>
</dbReference>
<keyword evidence="3" id="KW-1185">Reference proteome</keyword>
<accession>A0A238L0V7</accession>
<name>A0A238L0V7_9RHOB</name>
<dbReference type="InterPro" id="IPR024628">
    <property type="entry name" value="Sulfotransferase_Stf0_dom"/>
</dbReference>
<proteinExistence type="predicted"/>